<dbReference type="InterPro" id="IPR017441">
    <property type="entry name" value="Protein_kinase_ATP_BS"/>
</dbReference>
<dbReference type="Gene3D" id="1.10.510.10">
    <property type="entry name" value="Transferase(Phosphotransferase) domain 1"/>
    <property type="match status" value="2"/>
</dbReference>
<feature type="region of interest" description="Disordered" evidence="12">
    <location>
        <begin position="454"/>
        <end position="477"/>
    </location>
</feature>
<feature type="domain" description="Protein kinase" evidence="13">
    <location>
        <begin position="659"/>
        <end position="929"/>
    </location>
</feature>
<dbReference type="InterPro" id="IPR011009">
    <property type="entry name" value="Kinase-like_dom_sf"/>
</dbReference>
<evidence type="ECO:0000256" key="5">
    <source>
        <dbReference type="ARBA" id="ARBA00022840"/>
    </source>
</evidence>
<keyword evidence="1" id="KW-0723">Serine/threonine-protein kinase</keyword>
<feature type="region of interest" description="Disordered" evidence="12">
    <location>
        <begin position="378"/>
        <end position="424"/>
    </location>
</feature>
<organism evidence="14">
    <name type="scientific">Amorphochlora amoebiformis</name>
    <dbReference type="NCBI Taxonomy" id="1561963"/>
    <lineage>
        <taxon>Eukaryota</taxon>
        <taxon>Sar</taxon>
        <taxon>Rhizaria</taxon>
        <taxon>Cercozoa</taxon>
        <taxon>Chlorarachniophyceae</taxon>
        <taxon>Amorphochlora</taxon>
    </lineage>
</organism>
<dbReference type="SMART" id="SM00220">
    <property type="entry name" value="S_TKc"/>
    <property type="match status" value="2"/>
</dbReference>
<evidence type="ECO:0000256" key="6">
    <source>
        <dbReference type="ARBA" id="ARBA00038035"/>
    </source>
</evidence>
<feature type="region of interest" description="Disordered" evidence="12">
    <location>
        <begin position="1176"/>
        <end position="1219"/>
    </location>
</feature>
<name>A0A7S0CZR5_9EUKA</name>
<feature type="compositionally biased region" description="Basic and acidic residues" evidence="12">
    <location>
        <begin position="884"/>
        <end position="895"/>
    </location>
</feature>
<gene>
    <name evidence="14" type="ORF">LAMO00422_LOCUS5001</name>
</gene>
<dbReference type="EMBL" id="HBEM01007169">
    <property type="protein sequence ID" value="CAD8438630.1"/>
    <property type="molecule type" value="Transcribed_RNA"/>
</dbReference>
<feature type="compositionally biased region" description="Polar residues" evidence="12">
    <location>
        <begin position="388"/>
        <end position="406"/>
    </location>
</feature>
<dbReference type="InterPro" id="IPR000719">
    <property type="entry name" value="Prot_kinase_dom"/>
</dbReference>
<protein>
    <recommendedName>
        <fullName evidence="7">mitogen-activated protein kinase kinase</fullName>
        <ecNumber evidence="7">2.7.12.2</ecNumber>
    </recommendedName>
</protein>
<dbReference type="SUPFAM" id="SSF56112">
    <property type="entry name" value="Protein kinase-like (PK-like)"/>
    <property type="match status" value="2"/>
</dbReference>
<evidence type="ECO:0000256" key="3">
    <source>
        <dbReference type="ARBA" id="ARBA00022741"/>
    </source>
</evidence>
<feature type="binding site" evidence="11">
    <location>
        <position position="690"/>
    </location>
    <ligand>
        <name>ATP</name>
        <dbReference type="ChEBI" id="CHEBI:30616"/>
    </ligand>
</feature>
<feature type="compositionally biased region" description="Polar residues" evidence="12">
    <location>
        <begin position="1176"/>
        <end position="1190"/>
    </location>
</feature>
<keyword evidence="3 11" id="KW-0547">Nucleotide-binding</keyword>
<evidence type="ECO:0000256" key="12">
    <source>
        <dbReference type="SAM" id="MobiDB-lite"/>
    </source>
</evidence>
<dbReference type="GO" id="GO:0004708">
    <property type="term" value="F:MAP kinase kinase activity"/>
    <property type="evidence" value="ECO:0007669"/>
    <property type="project" value="UniProtKB-EC"/>
</dbReference>
<dbReference type="GO" id="GO:0005524">
    <property type="term" value="F:ATP binding"/>
    <property type="evidence" value="ECO:0007669"/>
    <property type="project" value="UniProtKB-UniRule"/>
</dbReference>
<feature type="compositionally biased region" description="Low complexity" evidence="12">
    <location>
        <begin position="1191"/>
        <end position="1203"/>
    </location>
</feature>
<evidence type="ECO:0000313" key="14">
    <source>
        <dbReference type="EMBL" id="CAD8438630.1"/>
    </source>
</evidence>
<dbReference type="GO" id="GO:0004674">
    <property type="term" value="F:protein serine/threonine kinase activity"/>
    <property type="evidence" value="ECO:0007669"/>
    <property type="project" value="UniProtKB-KW"/>
</dbReference>
<evidence type="ECO:0000256" key="10">
    <source>
        <dbReference type="ARBA" id="ARBA00051693"/>
    </source>
</evidence>
<evidence type="ECO:0000256" key="9">
    <source>
        <dbReference type="ARBA" id="ARBA00049299"/>
    </source>
</evidence>
<evidence type="ECO:0000256" key="1">
    <source>
        <dbReference type="ARBA" id="ARBA00022527"/>
    </source>
</evidence>
<proteinExistence type="inferred from homology"/>
<comment type="similarity">
    <text evidence="6">Belongs to the protein kinase superfamily. STE Ser/Thr protein kinase family. MAP kinase kinase subfamily.</text>
</comment>
<evidence type="ECO:0000256" key="8">
    <source>
        <dbReference type="ARBA" id="ARBA00049014"/>
    </source>
</evidence>
<evidence type="ECO:0000256" key="4">
    <source>
        <dbReference type="ARBA" id="ARBA00022777"/>
    </source>
</evidence>
<dbReference type="PANTHER" id="PTHR48013:SF9">
    <property type="entry name" value="DUAL SPECIFICITY MITOGEN-ACTIVATED PROTEIN KINASE KINASE 5"/>
    <property type="match status" value="1"/>
</dbReference>
<comment type="catalytic activity">
    <reaction evidence="10">
        <text>L-tyrosyl-[protein] + ATP = O-phospho-L-tyrosyl-[protein] + ADP + H(+)</text>
        <dbReference type="Rhea" id="RHEA:10596"/>
        <dbReference type="Rhea" id="RHEA-COMP:10136"/>
        <dbReference type="Rhea" id="RHEA-COMP:20101"/>
        <dbReference type="ChEBI" id="CHEBI:15378"/>
        <dbReference type="ChEBI" id="CHEBI:30616"/>
        <dbReference type="ChEBI" id="CHEBI:46858"/>
        <dbReference type="ChEBI" id="CHEBI:61978"/>
        <dbReference type="ChEBI" id="CHEBI:456216"/>
        <dbReference type="EC" id="2.7.12.2"/>
    </reaction>
</comment>
<dbReference type="FunFam" id="1.10.510.10:FF:000432">
    <property type="entry name" value="mitogen-activated protein kinase kinase 3"/>
    <property type="match status" value="1"/>
</dbReference>
<dbReference type="PROSITE" id="PS50011">
    <property type="entry name" value="PROTEIN_KINASE_DOM"/>
    <property type="match status" value="2"/>
</dbReference>
<dbReference type="PROSITE" id="PS00107">
    <property type="entry name" value="PROTEIN_KINASE_ATP"/>
    <property type="match status" value="1"/>
</dbReference>
<comment type="catalytic activity">
    <reaction evidence="9">
        <text>L-threonyl-[protein] + ATP = O-phospho-L-threonyl-[protein] + ADP + H(+)</text>
        <dbReference type="Rhea" id="RHEA:46608"/>
        <dbReference type="Rhea" id="RHEA-COMP:11060"/>
        <dbReference type="Rhea" id="RHEA-COMP:11605"/>
        <dbReference type="ChEBI" id="CHEBI:15378"/>
        <dbReference type="ChEBI" id="CHEBI:30013"/>
        <dbReference type="ChEBI" id="CHEBI:30616"/>
        <dbReference type="ChEBI" id="CHEBI:61977"/>
        <dbReference type="ChEBI" id="CHEBI:456216"/>
        <dbReference type="EC" id="2.7.12.2"/>
    </reaction>
</comment>
<sequence length="1649" mass="186358">MEPAPELMFTEEVNSPLLDLLRDAPASQKEIVTRLLDGQRFIHLVRPKFGFWKRKKCHLVLTQDLMHIVYSPIKGETAGGKVHISTADILNVTCSMYGVNNPPADLKDLKTLSIIYRDERDTIGSKKPVISGKKRSRASNRPPRSTVMHLTPDTNCVQLGEIVEFTEQMGNGDISKDGEVIEYNLDNPSVVLVRVLETEEMISVVGETLNRNGEFNSAQTSEAASKTVWDWYNGLVKVKMLVACLDSIESGMMDTERKRNDEERALKAIMSRKSWHKKALTWGTVFTRAFVGGMLRDSKVIPNCYVRCSADLSQMLYAPLACFSDKASRILLKDEISSSDMDLETLNDEFQSLMKSGSKSTSVGTWILSKVTKDFVPSPSMEQRLKSRSQNSTPHSANYTIMSPNKTHPAKPVSPPHAAPPKKGTSETLALLIAGNEMYHENLVRQMVAGANANKKYRSRPYSKHRESKDSKHNRRTSFSVFSKSAFNNDRRLALPGMKERGFFVKGASRKIRVLEVNDLTEILTDSQCPAFAGTRFSIGLRFMTKNKECIISFECRTRGELDRWHRQFRYLKEIKGGVTMPVNVRAGFRMQGDLKWQGSFEEHFEFFCPQYHKMSLEVGEACRDRVCTICHMKANRDTMFFHVCSHKECDHEMCTKCAKEASKIGEGGFSEVHLAINKNMVDRPPCVIKIFKNMMGHSTLKKMVMETDVLFRLQAHPNIVKYQGYGGPNENGQLWMVMEFCDGGSVLDLRKGMKTLMAESHIAYILHCVLRALAFLHSKGIAHKDIKAANILLTMTGFVKLSDFGISEQVKQNSEVLEFAGSPLWMPPEAYKNEVVDQKGDIWSFGITAIELAEGKPPFFGMPITKVAQEAVAGPAPSLKPKSLLDKEPRKDDPGEWSEGFQKFLSKCFVKDAKERPSAQCLLDDPFMDEDQFKLTTFCNRLMNVMQDAGIFEMSNASQAVGEEDVQHKNVPALICRKSLLYLIKNKNYKEADQKEEIDSKGEKIEEKMSSIKHRLFAKGTMVNNGKEQGPANEPEDRRRHDITSWGFIRTLQQKTMEQKPVKLPRQRMPMEPINEPGNRRPSDPKVGSETVTEKARIPVLDLGGHDLTKTKTMTKIPKLNLGDDDLTKTRDTRPIPQLNLGEDDLTKTQPKAIIPTLNLGNDDLTKTQNFAELNGKIQGTSTQGTSVRGPNPSGSTPPSTNIPRKMAKPPEQQGRRRQLRLAGVRLRGDGSPRFLDQAKNDTFKITTDEAKRVFKTKSHFIDSTGNFVSRNQSRSTADTKHLLYRREELVHIRHLGRGAAGFVVKSFHIPTRRFVALKHMSVDNAKQRHQLDKELTAFVQVQHPEIVKLHGAYFEGERIVICLEYMDLGSLENVIRTRKRIPEKQLSQMAKQALLGVCHIHKKRFIHRDIKPDNFLVSTEGKVKVADFGLMRQLRSDETGSFTKTGTMCYLSPERIAGAKFSYPADIWALGISLYFCATGKLPIPKDFWSLVDAISKKPSPKLDSKEFSSQCCNFIDLCLTKDPKKRGTAEQLLRHPFITNANSKKDLSKYLTSVDERKALRKRAEHEITLMAREIWHNRERSAGNDVFLNTQIVTSIAQQLRVKPSYLIPIARNAWLEAGKIPGGKSFEFWKPSTRRYSSDLADLQ</sequence>
<keyword evidence="4" id="KW-0418">Kinase</keyword>
<accession>A0A7S0CZR5</accession>
<dbReference type="InterPro" id="IPR008271">
    <property type="entry name" value="Ser/Thr_kinase_AS"/>
</dbReference>
<feature type="region of interest" description="Disordered" evidence="12">
    <location>
        <begin position="126"/>
        <end position="145"/>
    </location>
</feature>
<feature type="region of interest" description="Disordered" evidence="12">
    <location>
        <begin position="874"/>
        <end position="898"/>
    </location>
</feature>
<dbReference type="EC" id="2.7.12.2" evidence="7"/>
<keyword evidence="5 11" id="KW-0067">ATP-binding</keyword>
<evidence type="ECO:0000256" key="2">
    <source>
        <dbReference type="ARBA" id="ARBA00022679"/>
    </source>
</evidence>
<evidence type="ECO:0000256" key="7">
    <source>
        <dbReference type="ARBA" id="ARBA00038999"/>
    </source>
</evidence>
<dbReference type="PROSITE" id="PS00108">
    <property type="entry name" value="PROTEIN_KINASE_ST"/>
    <property type="match status" value="2"/>
</dbReference>
<dbReference type="Gene3D" id="3.30.200.20">
    <property type="entry name" value="Phosphorylase Kinase, domain 1"/>
    <property type="match status" value="1"/>
</dbReference>
<comment type="catalytic activity">
    <reaction evidence="8">
        <text>L-seryl-[protein] + ATP = O-phospho-L-seryl-[protein] + ADP + H(+)</text>
        <dbReference type="Rhea" id="RHEA:17989"/>
        <dbReference type="Rhea" id="RHEA-COMP:9863"/>
        <dbReference type="Rhea" id="RHEA-COMP:11604"/>
        <dbReference type="ChEBI" id="CHEBI:15378"/>
        <dbReference type="ChEBI" id="CHEBI:29999"/>
        <dbReference type="ChEBI" id="CHEBI:30616"/>
        <dbReference type="ChEBI" id="CHEBI:83421"/>
        <dbReference type="ChEBI" id="CHEBI:456216"/>
        <dbReference type="EC" id="2.7.12.2"/>
    </reaction>
</comment>
<dbReference type="PANTHER" id="PTHR48013">
    <property type="entry name" value="DUAL SPECIFICITY MITOGEN-ACTIVATED PROTEIN KINASE KINASE 5-RELATED"/>
    <property type="match status" value="1"/>
</dbReference>
<evidence type="ECO:0000259" key="13">
    <source>
        <dbReference type="PROSITE" id="PS50011"/>
    </source>
</evidence>
<evidence type="ECO:0000256" key="11">
    <source>
        <dbReference type="PROSITE-ProRule" id="PRU10141"/>
    </source>
</evidence>
<feature type="domain" description="Protein kinase" evidence="13">
    <location>
        <begin position="1291"/>
        <end position="1541"/>
    </location>
</feature>
<keyword evidence="2" id="KW-0808">Transferase</keyword>
<reference evidence="14" key="1">
    <citation type="submission" date="2021-01" db="EMBL/GenBank/DDBJ databases">
        <authorList>
            <person name="Corre E."/>
            <person name="Pelletier E."/>
            <person name="Niang G."/>
            <person name="Scheremetjew M."/>
            <person name="Finn R."/>
            <person name="Kale V."/>
            <person name="Holt S."/>
            <person name="Cochrane G."/>
            <person name="Meng A."/>
            <person name="Brown T."/>
            <person name="Cohen L."/>
        </authorList>
    </citation>
    <scope>NUCLEOTIDE SEQUENCE</scope>
    <source>
        <strain evidence="14">CCMP2058</strain>
    </source>
</reference>
<dbReference type="Pfam" id="PF00069">
    <property type="entry name" value="Pkinase"/>
    <property type="match status" value="2"/>
</dbReference>
<feature type="region of interest" description="Disordered" evidence="12">
    <location>
        <begin position="1061"/>
        <end position="1094"/>
    </location>
</feature>